<dbReference type="AlphaFoldDB" id="L7VV28"/>
<feature type="compositionally biased region" description="Polar residues" evidence="1">
    <location>
        <begin position="17"/>
        <end position="40"/>
    </location>
</feature>
<reference evidence="2" key="1">
    <citation type="submission" date="2012-09" db="EMBL/GenBank/DDBJ databases">
        <title>Metagenomic Characterization of a Microbial Community in Wastewater Detects High Levels of Antibiotic Resistance.</title>
        <authorList>
            <person name="Abrams M."/>
            <person name="Caldwell A."/>
            <person name="Vandaei E."/>
            <person name="Lee W."/>
            <person name="Perrott J."/>
            <person name="Khan S.Y."/>
            <person name="Ta J."/>
            <person name="Romero D."/>
            <person name="Nguyen V."/>
            <person name="Pourmand N."/>
            <person name="Ouverney C.C."/>
        </authorList>
    </citation>
    <scope>NUCLEOTIDE SEQUENCE</scope>
</reference>
<feature type="region of interest" description="Disordered" evidence="1">
    <location>
        <begin position="1"/>
        <end position="40"/>
    </location>
</feature>
<accession>L7VV28</accession>
<name>L7VV28_9BACT</name>
<organism evidence="2">
    <name type="scientific">uncultured bacterium A1Q1_fos_600</name>
    <dbReference type="NCBI Taxonomy" id="1256587"/>
    <lineage>
        <taxon>Bacteria</taxon>
        <taxon>environmental samples</taxon>
    </lineage>
</organism>
<proteinExistence type="predicted"/>
<dbReference type="EMBL" id="JX649864">
    <property type="protein sequence ID" value="AGC71161.1"/>
    <property type="molecule type" value="Genomic_DNA"/>
</dbReference>
<sequence length="40" mass="4109">MISPIDRWMTGCGNDATEASTEGATNVATDFGSSAERAST</sequence>
<evidence type="ECO:0000256" key="1">
    <source>
        <dbReference type="SAM" id="MobiDB-lite"/>
    </source>
</evidence>
<evidence type="ECO:0000313" key="2">
    <source>
        <dbReference type="EMBL" id="AGC71161.1"/>
    </source>
</evidence>
<protein>
    <submittedName>
        <fullName evidence="2">Uncharacterized protein</fullName>
    </submittedName>
</protein>